<accession>A0A074WXB8</accession>
<dbReference type="PROSITE" id="PS50294">
    <property type="entry name" value="WD_REPEATS_REGION"/>
    <property type="match status" value="1"/>
</dbReference>
<dbReference type="InterPro" id="IPR001680">
    <property type="entry name" value="WD40_rpt"/>
</dbReference>
<feature type="repeat" description="WD" evidence="3">
    <location>
        <begin position="59"/>
        <end position="93"/>
    </location>
</feature>
<dbReference type="Pfam" id="PF00400">
    <property type="entry name" value="WD40"/>
    <property type="match status" value="4"/>
</dbReference>
<keyword evidence="2" id="KW-0677">Repeat</keyword>
<feature type="repeat" description="WD" evidence="3">
    <location>
        <begin position="259"/>
        <end position="300"/>
    </location>
</feature>
<dbReference type="Proteomes" id="UP000030672">
    <property type="component" value="Unassembled WGS sequence"/>
</dbReference>
<proteinExistence type="predicted"/>
<evidence type="ECO:0000313" key="4">
    <source>
        <dbReference type="EMBL" id="KEQ67011.1"/>
    </source>
</evidence>
<dbReference type="EMBL" id="KL584824">
    <property type="protein sequence ID" value="KEQ67011.1"/>
    <property type="molecule type" value="Genomic_DNA"/>
</dbReference>
<dbReference type="PANTHER" id="PTHR19879:SF9">
    <property type="entry name" value="TRANSCRIPTION INITIATION FACTOR TFIID SUBUNIT 5"/>
    <property type="match status" value="1"/>
</dbReference>
<reference evidence="4 5" key="1">
    <citation type="journal article" date="2014" name="BMC Genomics">
        <title>Genome sequencing of four Aureobasidium pullulans varieties: biotechnological potential, stress tolerance, and description of new species.</title>
        <authorList>
            <person name="Gostin Ar C."/>
            <person name="Ohm R.A."/>
            <person name="Kogej T."/>
            <person name="Sonjak S."/>
            <person name="Turk M."/>
            <person name="Zajc J."/>
            <person name="Zalar P."/>
            <person name="Grube M."/>
            <person name="Sun H."/>
            <person name="Han J."/>
            <person name="Sharma A."/>
            <person name="Chiniquy J."/>
            <person name="Ngan C.Y."/>
            <person name="Lipzen A."/>
            <person name="Barry K."/>
            <person name="Grigoriev I.V."/>
            <person name="Gunde-Cimerman N."/>
        </authorList>
    </citation>
    <scope>NUCLEOTIDE SEQUENCE [LARGE SCALE GENOMIC DNA]</scope>
    <source>
        <strain evidence="4 5">CBS 110374</strain>
    </source>
</reference>
<dbReference type="PROSITE" id="PS00678">
    <property type="entry name" value="WD_REPEATS_1"/>
    <property type="match status" value="1"/>
</dbReference>
<dbReference type="InterPro" id="IPR019775">
    <property type="entry name" value="WD40_repeat_CS"/>
</dbReference>
<gene>
    <name evidence="4" type="ORF">M437DRAFT_37074</name>
</gene>
<keyword evidence="1 3" id="KW-0853">WD repeat</keyword>
<dbReference type="InterPro" id="IPR015943">
    <property type="entry name" value="WD40/YVTN_repeat-like_dom_sf"/>
</dbReference>
<feature type="repeat" description="WD" evidence="3">
    <location>
        <begin position="11"/>
        <end position="51"/>
    </location>
</feature>
<keyword evidence="5" id="KW-1185">Reference proteome</keyword>
<evidence type="ECO:0000256" key="3">
    <source>
        <dbReference type="PROSITE-ProRule" id="PRU00221"/>
    </source>
</evidence>
<dbReference type="GeneID" id="63912938"/>
<dbReference type="RefSeq" id="XP_040884034.1">
    <property type="nucleotide sequence ID" value="XM_041019565.1"/>
</dbReference>
<name>A0A074WXB8_AURM1</name>
<evidence type="ECO:0000256" key="1">
    <source>
        <dbReference type="ARBA" id="ARBA00022574"/>
    </source>
</evidence>
<dbReference type="AlphaFoldDB" id="A0A074WXB8"/>
<evidence type="ECO:0000313" key="5">
    <source>
        <dbReference type="Proteomes" id="UP000030672"/>
    </source>
</evidence>
<dbReference type="STRING" id="1043003.A0A074WXB8"/>
<sequence>MHASAILIHSLKGHTFEVGRLLFSPDRKILAATDDSFITLWDVETGTLRSTSEEVDDIIFDIVFSPDNKWIAAASGDGYGRVWNIETGDLVHTLEVEDERMLSVAFSADSKSIATGSEIMRVWDVATGKLLHTLSRSEYPPEIGSVDFSPDGKFLLSGCGNTSTVSIWNTESWKLEHTIRGYYSACFSPDGMHLAVPTDEHEIIHLYDTRTWQLQSTLKTPEQETFASRFSPDSKTIATYSRHQIKLWCVENGKVIRTFQDPTRKLSSPTFSPDGKVLIAGARKCGLRVWEVESGDCLLMFEPEDGDRRRWNPSGGRAGPPAFEILFGDGKAKVAVAFPDGSIRLWDVRWESEST</sequence>
<protein>
    <submittedName>
        <fullName evidence="4">WD40 repeat-like protein</fullName>
    </submittedName>
</protein>
<dbReference type="Gene3D" id="2.130.10.10">
    <property type="entry name" value="YVTN repeat-like/Quinoprotein amine dehydrogenase"/>
    <property type="match status" value="3"/>
</dbReference>
<dbReference type="SUPFAM" id="SSF50978">
    <property type="entry name" value="WD40 repeat-like"/>
    <property type="match status" value="1"/>
</dbReference>
<evidence type="ECO:0000256" key="2">
    <source>
        <dbReference type="ARBA" id="ARBA00022737"/>
    </source>
</evidence>
<dbReference type="SMART" id="SM00320">
    <property type="entry name" value="WD40"/>
    <property type="match status" value="8"/>
</dbReference>
<dbReference type="PANTHER" id="PTHR19879">
    <property type="entry name" value="TRANSCRIPTION INITIATION FACTOR TFIID"/>
    <property type="match status" value="1"/>
</dbReference>
<dbReference type="CDD" id="cd00200">
    <property type="entry name" value="WD40"/>
    <property type="match status" value="1"/>
</dbReference>
<dbReference type="PROSITE" id="PS50082">
    <property type="entry name" value="WD_REPEATS_2"/>
    <property type="match status" value="3"/>
</dbReference>
<organism evidence="4 5">
    <name type="scientific">Aureobasidium melanogenum (strain CBS 110374)</name>
    <name type="common">Aureobasidium pullulans var. melanogenum</name>
    <dbReference type="NCBI Taxonomy" id="1043003"/>
    <lineage>
        <taxon>Eukaryota</taxon>
        <taxon>Fungi</taxon>
        <taxon>Dikarya</taxon>
        <taxon>Ascomycota</taxon>
        <taxon>Pezizomycotina</taxon>
        <taxon>Dothideomycetes</taxon>
        <taxon>Dothideomycetidae</taxon>
        <taxon>Dothideales</taxon>
        <taxon>Saccotheciaceae</taxon>
        <taxon>Aureobasidium</taxon>
    </lineage>
</organism>
<dbReference type="HOGENOM" id="CLU_000288_57_33_1"/>
<dbReference type="InterPro" id="IPR036322">
    <property type="entry name" value="WD40_repeat_dom_sf"/>
</dbReference>